<dbReference type="AlphaFoldDB" id="A0A0R3Q249"/>
<evidence type="ECO:0000313" key="1">
    <source>
        <dbReference type="WBParaSite" id="ACOC_0001314601-mRNA-1"/>
    </source>
</evidence>
<organism evidence="1">
    <name type="scientific">Angiostrongylus costaricensis</name>
    <name type="common">Nematode worm</name>
    <dbReference type="NCBI Taxonomy" id="334426"/>
    <lineage>
        <taxon>Eukaryota</taxon>
        <taxon>Metazoa</taxon>
        <taxon>Ecdysozoa</taxon>
        <taxon>Nematoda</taxon>
        <taxon>Chromadorea</taxon>
        <taxon>Rhabditida</taxon>
        <taxon>Rhabditina</taxon>
        <taxon>Rhabditomorpha</taxon>
        <taxon>Strongyloidea</taxon>
        <taxon>Metastrongylidae</taxon>
        <taxon>Angiostrongylus</taxon>
    </lineage>
</organism>
<accession>A0A0R3Q249</accession>
<proteinExistence type="predicted"/>
<protein>
    <submittedName>
        <fullName evidence="1">CUB domain-containing protein</fullName>
    </submittedName>
</protein>
<dbReference type="WBParaSite" id="ACOC_0001314601-mRNA-1">
    <property type="protein sequence ID" value="ACOC_0001314601-mRNA-1"/>
    <property type="gene ID" value="ACOC_0001314601"/>
</dbReference>
<sequence>MADFHIQETARSVFARVDMVESVALKELNIDLKALDKTKFTRRFIFQPNGCGEVLRAKTSFQTLTDKVGQPEYKPGRNNDEFIWCYYWIKAPTGSTIEVRFDDYTKHGFCDDRLAGTALNSTFNIVPVITYGRLDRRTTILSYRIGNV</sequence>
<reference evidence="1" key="1">
    <citation type="submission" date="2017-02" db="UniProtKB">
        <authorList>
            <consortium name="WormBaseParasite"/>
        </authorList>
    </citation>
    <scope>IDENTIFICATION</scope>
</reference>
<name>A0A0R3Q249_ANGCS</name>